<dbReference type="KEGG" id="elio:KO353_12640"/>
<evidence type="ECO:0000313" key="9">
    <source>
        <dbReference type="EMBL" id="QXM24114.1"/>
    </source>
</evidence>
<dbReference type="AlphaFoldDB" id="A0A975YIZ7"/>
<evidence type="ECO:0000256" key="3">
    <source>
        <dbReference type="ARBA" id="ARBA00022723"/>
    </source>
</evidence>
<dbReference type="PANTHER" id="PTHR30176">
    <property type="entry name" value="FERREDOXIN-TYPE PROTEIN NAPH"/>
    <property type="match status" value="1"/>
</dbReference>
<evidence type="ECO:0000259" key="8">
    <source>
        <dbReference type="PROSITE" id="PS51379"/>
    </source>
</evidence>
<dbReference type="InterPro" id="IPR051684">
    <property type="entry name" value="Electron_Trans/Redox"/>
</dbReference>
<dbReference type="EMBL" id="CP076448">
    <property type="protein sequence ID" value="QXM24114.1"/>
    <property type="molecule type" value="Genomic_DNA"/>
</dbReference>
<name>A0A975YIZ7_9PROT</name>
<dbReference type="InterPro" id="IPR017896">
    <property type="entry name" value="4Fe4S_Fe-S-bd"/>
</dbReference>
<dbReference type="GO" id="GO:0005886">
    <property type="term" value="C:plasma membrane"/>
    <property type="evidence" value="ECO:0007669"/>
    <property type="project" value="TreeGrafter"/>
</dbReference>
<reference evidence="9" key="1">
    <citation type="submission" date="2021-06" db="EMBL/GenBank/DDBJ databases">
        <title>Elioraea tepida, sp. nov., a moderately thermophilic aerobic anoxygenic phototrophic bacterium isolated from an alkaline siliceous hot spring mat community in Yellowstone National Park, WY, USA.</title>
        <authorList>
            <person name="Saini M.K."/>
            <person name="Yoshida S."/>
            <person name="Sebastian A."/>
            <person name="Hirose S."/>
            <person name="Hara E."/>
            <person name="Tamaki H."/>
            <person name="Soulier N.T."/>
            <person name="Albert I."/>
            <person name="Hanada S."/>
            <person name="Bryant D.A."/>
            <person name="Tank M."/>
        </authorList>
    </citation>
    <scope>NUCLEOTIDE SEQUENCE</scope>
    <source>
        <strain evidence="9">MS-P2</strain>
    </source>
</reference>
<dbReference type="Pfam" id="PF13746">
    <property type="entry name" value="Fer4_18"/>
    <property type="match status" value="1"/>
</dbReference>
<dbReference type="GO" id="GO:0046872">
    <property type="term" value="F:metal ion binding"/>
    <property type="evidence" value="ECO:0007669"/>
    <property type="project" value="UniProtKB-KW"/>
</dbReference>
<evidence type="ECO:0000256" key="4">
    <source>
        <dbReference type="ARBA" id="ARBA00022982"/>
    </source>
</evidence>
<feature type="domain" description="4Fe-4S ferredoxin-type" evidence="8">
    <location>
        <begin position="263"/>
        <end position="291"/>
    </location>
</feature>
<evidence type="ECO:0000256" key="6">
    <source>
        <dbReference type="ARBA" id="ARBA00023014"/>
    </source>
</evidence>
<dbReference type="Pfam" id="PF12801">
    <property type="entry name" value="Fer4_5"/>
    <property type="match status" value="1"/>
</dbReference>
<organism evidence="9 10">
    <name type="scientific">Elioraea tepida</name>
    <dbReference type="NCBI Taxonomy" id="2843330"/>
    <lineage>
        <taxon>Bacteria</taxon>
        <taxon>Pseudomonadati</taxon>
        <taxon>Pseudomonadota</taxon>
        <taxon>Alphaproteobacteria</taxon>
        <taxon>Acetobacterales</taxon>
        <taxon>Elioraeaceae</taxon>
        <taxon>Elioraea</taxon>
    </lineage>
</organism>
<keyword evidence="1" id="KW-0813">Transport</keyword>
<dbReference type="PROSITE" id="PS51379">
    <property type="entry name" value="4FE4S_FER_2"/>
    <property type="match status" value="1"/>
</dbReference>
<evidence type="ECO:0000256" key="1">
    <source>
        <dbReference type="ARBA" id="ARBA00022448"/>
    </source>
</evidence>
<gene>
    <name evidence="9" type="primary">ccoG</name>
    <name evidence="9" type="ORF">KO353_12640</name>
</gene>
<keyword evidence="6" id="KW-0411">Iron-sulfur</keyword>
<evidence type="ECO:0000256" key="2">
    <source>
        <dbReference type="ARBA" id="ARBA00022485"/>
    </source>
</evidence>
<dbReference type="GO" id="GO:0051539">
    <property type="term" value="F:4 iron, 4 sulfur cluster binding"/>
    <property type="evidence" value="ECO:0007669"/>
    <property type="project" value="UniProtKB-KW"/>
</dbReference>
<protein>
    <submittedName>
        <fullName evidence="9">Cytochrome c oxidase accessory protein CcoG</fullName>
    </submittedName>
</protein>
<keyword evidence="10" id="KW-1185">Reference proteome</keyword>
<keyword evidence="7" id="KW-0812">Transmembrane</keyword>
<dbReference type="PROSITE" id="PS00198">
    <property type="entry name" value="4FE4S_FER_1"/>
    <property type="match status" value="1"/>
</dbReference>
<sequence length="500" mass="55390">MTIEAPTRTTPAEAPLSPPSSLYAKRIKVYPARVNGRFRAAKWAFLILALAAYYITPWIRWPRPGDAPDQFLLVDLAGRRFYLGPIVIWQDELYFVTGLLILAAVSLFLVTSLFGRVWCGYACPQTVWTDLYLWVERRIEGDRNARLRLDQGPRNAAYWTRKIAKHTVWLVIAAATGGAFVLYVGDAPTTLRAIVTGEAGSWTYAFFGILTFTTYALAGWAREQVCTYMCPWPRFQAAMLDEHSLVVSYRAWRGEPRGKHKQGETWEGRGDCVDCRQCVNVCPTGIDIRDGQQLECIGCGLCIDACNQIMDRVGRPRGLIALDTLTNLQRAEAVASAVPPGPARVERVAAARAEWRVIRPRTLIYTTVLVAVALVMLVAFVLRSTTELAVLRDRAPLYVVLSDGTIRNSFTLKVWNKGYDEPSYHLRLEGLPGVTIAVVGAPDERPLIATRADGVTTHRVHVTAAPGARLAESTPVTFVLQDEAGRAVVSTASVFLAPKR</sequence>
<accession>A0A975YIZ7</accession>
<keyword evidence="2" id="KW-0004">4Fe-4S</keyword>
<dbReference type="PANTHER" id="PTHR30176:SF3">
    <property type="entry name" value="FERREDOXIN-TYPE PROTEIN NAPH"/>
    <property type="match status" value="1"/>
</dbReference>
<keyword evidence="4" id="KW-0249">Electron transport</keyword>
<keyword evidence="5" id="KW-0408">Iron</keyword>
<dbReference type="InterPro" id="IPR032879">
    <property type="entry name" value="FixG_C"/>
</dbReference>
<keyword evidence="7" id="KW-1133">Transmembrane helix</keyword>
<keyword evidence="7" id="KW-0472">Membrane</keyword>
<proteinExistence type="predicted"/>
<dbReference type="Proteomes" id="UP000694001">
    <property type="component" value="Chromosome"/>
</dbReference>
<evidence type="ECO:0000256" key="5">
    <source>
        <dbReference type="ARBA" id="ARBA00023004"/>
    </source>
</evidence>
<dbReference type="RefSeq" id="WP_218285084.1">
    <property type="nucleotide sequence ID" value="NZ_CP076448.1"/>
</dbReference>
<dbReference type="InterPro" id="IPR017900">
    <property type="entry name" value="4Fe4S_Fe_S_CS"/>
</dbReference>
<feature type="transmembrane region" description="Helical" evidence="7">
    <location>
        <begin position="362"/>
        <end position="382"/>
    </location>
</feature>
<dbReference type="InterPro" id="IPR014116">
    <property type="entry name" value="Cyt_c_oxidase_cbb3_FixG"/>
</dbReference>
<evidence type="ECO:0000256" key="7">
    <source>
        <dbReference type="SAM" id="Phobius"/>
    </source>
</evidence>
<evidence type="ECO:0000313" key="10">
    <source>
        <dbReference type="Proteomes" id="UP000694001"/>
    </source>
</evidence>
<dbReference type="Pfam" id="PF11614">
    <property type="entry name" value="FixG_C"/>
    <property type="match status" value="1"/>
</dbReference>
<feature type="transmembrane region" description="Helical" evidence="7">
    <location>
        <begin position="204"/>
        <end position="221"/>
    </location>
</feature>
<feature type="transmembrane region" description="Helical" evidence="7">
    <location>
        <begin position="167"/>
        <end position="184"/>
    </location>
</feature>
<keyword evidence="3" id="KW-0479">Metal-binding</keyword>
<feature type="transmembrane region" description="Helical" evidence="7">
    <location>
        <begin position="43"/>
        <end position="61"/>
    </location>
</feature>
<dbReference type="NCBIfam" id="TIGR02745">
    <property type="entry name" value="ccoG_rdxA_fixG"/>
    <property type="match status" value="1"/>
</dbReference>
<feature type="transmembrane region" description="Helical" evidence="7">
    <location>
        <begin position="93"/>
        <end position="114"/>
    </location>
</feature>